<gene>
    <name evidence="1" type="ORF">METZ01_LOCUS362973</name>
</gene>
<dbReference type="AlphaFoldDB" id="A0A382SJR9"/>
<evidence type="ECO:0000313" key="1">
    <source>
        <dbReference type="EMBL" id="SVD10119.1"/>
    </source>
</evidence>
<organism evidence="1">
    <name type="scientific">marine metagenome</name>
    <dbReference type="NCBI Taxonomy" id="408172"/>
    <lineage>
        <taxon>unclassified sequences</taxon>
        <taxon>metagenomes</taxon>
        <taxon>ecological metagenomes</taxon>
    </lineage>
</organism>
<sequence>MKKPTITLGNVELTTPVSQPRRMSMVLWGPSGAGKTTL</sequence>
<reference evidence="1" key="1">
    <citation type="submission" date="2018-05" db="EMBL/GenBank/DDBJ databases">
        <authorList>
            <person name="Lanie J.A."/>
            <person name="Ng W.-L."/>
            <person name="Kazmierczak K.M."/>
            <person name="Andrzejewski T.M."/>
            <person name="Davidsen T.M."/>
            <person name="Wayne K.J."/>
            <person name="Tettelin H."/>
            <person name="Glass J.I."/>
            <person name="Rusch D."/>
            <person name="Podicherti R."/>
            <person name="Tsui H.-C.T."/>
            <person name="Winkler M.E."/>
        </authorList>
    </citation>
    <scope>NUCLEOTIDE SEQUENCE</scope>
</reference>
<feature type="non-terminal residue" evidence="1">
    <location>
        <position position="38"/>
    </location>
</feature>
<accession>A0A382SJR9</accession>
<dbReference type="EMBL" id="UINC01129613">
    <property type="protein sequence ID" value="SVD10119.1"/>
    <property type="molecule type" value="Genomic_DNA"/>
</dbReference>
<name>A0A382SJR9_9ZZZZ</name>
<protein>
    <submittedName>
        <fullName evidence="1">Uncharacterized protein</fullName>
    </submittedName>
</protein>
<proteinExistence type="predicted"/>